<dbReference type="Pfam" id="PF08590">
    <property type="entry name" value="DUF1771"/>
    <property type="match status" value="1"/>
</dbReference>
<sequence>MGNLWSSAPTTGDQYRAEAAVHAARRAELLSRSQAAWRAGDKALAKSLSDAGKAEGARVLEANARAADAYFTSNNKGRPVAEVDLHGLFADEAVVRIEERIKACRAAGQPHLVVIVGQGNHSKDGIPVLKPRIRNLMEQYGFSVVVDKPNRGCILVQFDGNRRWVDILNAACTIL</sequence>
<feature type="domain" description="Smr" evidence="1">
    <location>
        <begin position="83"/>
        <end position="159"/>
    </location>
</feature>
<evidence type="ECO:0000259" key="1">
    <source>
        <dbReference type="PROSITE" id="PS50828"/>
    </source>
</evidence>
<dbReference type="PANTHER" id="PTHR47417:SF1">
    <property type="entry name" value="SMR DOMAIN-CONTAINING PROTEIN YPL199C"/>
    <property type="match status" value="1"/>
</dbReference>
<dbReference type="Proteomes" id="UP000039324">
    <property type="component" value="Unassembled WGS sequence"/>
</dbReference>
<dbReference type="Gene3D" id="3.30.1370.110">
    <property type="match status" value="1"/>
</dbReference>
<evidence type="ECO:0000313" key="2">
    <source>
        <dbReference type="EMBL" id="CEO98835.1"/>
    </source>
</evidence>
<dbReference type="SMART" id="SM00463">
    <property type="entry name" value="SMR"/>
    <property type="match status" value="1"/>
</dbReference>
<dbReference type="InterPro" id="IPR053020">
    <property type="entry name" value="Smr_domain_protein"/>
</dbReference>
<evidence type="ECO:0000313" key="3">
    <source>
        <dbReference type="Proteomes" id="UP000039324"/>
    </source>
</evidence>
<proteinExistence type="predicted"/>
<dbReference type="Pfam" id="PF01713">
    <property type="entry name" value="Smr"/>
    <property type="match status" value="1"/>
</dbReference>
<dbReference type="InterPro" id="IPR013899">
    <property type="entry name" value="DUF1771"/>
</dbReference>
<name>A0A0G4IU84_PLABS</name>
<dbReference type="SUPFAM" id="SSF160443">
    <property type="entry name" value="SMR domain-like"/>
    <property type="match status" value="1"/>
</dbReference>
<reference evidence="2 3" key="1">
    <citation type="submission" date="2015-02" db="EMBL/GenBank/DDBJ databases">
        <authorList>
            <person name="Chooi Y.-H."/>
        </authorList>
    </citation>
    <scope>NUCLEOTIDE SEQUENCE [LARGE SCALE GENOMIC DNA]</scope>
    <source>
        <strain evidence="2">E3</strain>
    </source>
</reference>
<gene>
    <name evidence="2" type="ORF">PBRA_006949</name>
</gene>
<protein>
    <recommendedName>
        <fullName evidence="1">Smr domain-containing protein</fullName>
    </recommendedName>
</protein>
<dbReference type="EMBL" id="CDSF01000087">
    <property type="protein sequence ID" value="CEO98835.1"/>
    <property type="molecule type" value="Genomic_DNA"/>
</dbReference>
<accession>A0A0G4IU84</accession>
<dbReference type="SMART" id="SM01162">
    <property type="entry name" value="DUF1771"/>
    <property type="match status" value="1"/>
</dbReference>
<dbReference type="InterPro" id="IPR036063">
    <property type="entry name" value="Smr_dom_sf"/>
</dbReference>
<organism evidence="2 3">
    <name type="scientific">Plasmodiophora brassicae</name>
    <name type="common">Clubroot disease agent</name>
    <dbReference type="NCBI Taxonomy" id="37360"/>
    <lineage>
        <taxon>Eukaryota</taxon>
        <taxon>Sar</taxon>
        <taxon>Rhizaria</taxon>
        <taxon>Endomyxa</taxon>
        <taxon>Phytomyxea</taxon>
        <taxon>Plasmodiophorida</taxon>
        <taxon>Plasmodiophoridae</taxon>
        <taxon>Plasmodiophora</taxon>
    </lineage>
</organism>
<dbReference type="InterPro" id="IPR002625">
    <property type="entry name" value="Smr_dom"/>
</dbReference>
<dbReference type="PROSITE" id="PS50828">
    <property type="entry name" value="SMR"/>
    <property type="match status" value="1"/>
</dbReference>
<dbReference type="AlphaFoldDB" id="A0A0G4IU84"/>
<dbReference type="PANTHER" id="PTHR47417">
    <property type="entry name" value="SMR DOMAIN-CONTAINING PROTEIN YPL199C"/>
    <property type="match status" value="1"/>
</dbReference>
<dbReference type="STRING" id="37360.A0A0G4IU84"/>
<dbReference type="OMA" id="AMARCFQ"/>
<keyword evidence="3" id="KW-1185">Reference proteome</keyword>
<dbReference type="OrthoDB" id="3231855at2759"/>